<feature type="domain" description="RRM" evidence="6">
    <location>
        <begin position="93"/>
        <end position="164"/>
    </location>
</feature>
<dbReference type="GO" id="GO:0005737">
    <property type="term" value="C:cytoplasm"/>
    <property type="evidence" value="ECO:0007669"/>
    <property type="project" value="UniProtKB-ARBA"/>
</dbReference>
<evidence type="ECO:0000256" key="3">
    <source>
        <dbReference type="ARBA" id="ARBA00022884"/>
    </source>
</evidence>
<dbReference type="Gene3D" id="3.30.70.330">
    <property type="match status" value="2"/>
</dbReference>
<evidence type="ECO:0000313" key="9">
    <source>
        <dbReference type="Proteomes" id="UP000740926"/>
    </source>
</evidence>
<evidence type="ECO:0000256" key="2">
    <source>
        <dbReference type="ARBA" id="ARBA00022737"/>
    </source>
</evidence>
<feature type="region of interest" description="Disordered" evidence="5">
    <location>
        <begin position="349"/>
        <end position="369"/>
    </location>
</feature>
<keyword evidence="3 4" id="KW-0694">RNA-binding</keyword>
<organism evidence="8 9">
    <name type="scientific">Rhizopus delemar</name>
    <dbReference type="NCBI Taxonomy" id="936053"/>
    <lineage>
        <taxon>Eukaryota</taxon>
        <taxon>Fungi</taxon>
        <taxon>Fungi incertae sedis</taxon>
        <taxon>Mucoromycota</taxon>
        <taxon>Mucoromycotina</taxon>
        <taxon>Mucoromycetes</taxon>
        <taxon>Mucorales</taxon>
        <taxon>Mucorineae</taxon>
        <taxon>Rhizopodaceae</taxon>
        <taxon>Rhizopus</taxon>
    </lineage>
</organism>
<evidence type="ECO:0000256" key="4">
    <source>
        <dbReference type="PROSITE-ProRule" id="PRU00176"/>
    </source>
</evidence>
<dbReference type="Pfam" id="PF00658">
    <property type="entry name" value="MLLE"/>
    <property type="match status" value="1"/>
</dbReference>
<dbReference type="InterPro" id="IPR035979">
    <property type="entry name" value="RBD_domain_sf"/>
</dbReference>
<dbReference type="FunFam" id="3.30.70.330:FF:000383">
    <property type="entry name" value="Sex lethal, isoform D"/>
    <property type="match status" value="1"/>
</dbReference>
<sequence>MKPIIRLPTRENSMQPIELYFEDEENQISDIEIYQVLQDFIPIQVRRERLGGYISFKDMKSAEKAYSFYNGYVFPNNAIFKLCFKDTQQPEGSILQVRNLPDDIDHHQLYDVCRPFGVLAMCKVIKQGMGLVQYVTRQDSDACQYSLNNKVIEGCLIQVTILMANNMTNPMQLMSQEESHGYVDYMNLYVKNLDLSIQNQDLFQLFRPYGRIVSARVMSHPVTGLSKGYGFVSFSKPEEAAAALEAMNGFMVRSKSMTVAYHEPKRKNPIKSSSSTTTSSAPSNFTPIDYPPPYFEPHEFKPCMMEMEEPMHLKDMASIPLQRKASAIDYHPLSPAPCQFTRPSLASLASGASIQPPPVEHKGLKRKGSMESIMTETSAQMQRMKMTEAVKRVGAFGSQLDNVVDMLLTLKRKERSLCLFNQEFLKDKIQAAVEALEVFDEEEDEEENDEDFVSGKRSMDSRVPSPPQTYSLPPPKPVVAINEAPTEISNLLISLEGKPLHEQKQLLGDQLFPLVKATGVRHAPKVTIRLLDTVQLEELARIMFHKDMLKSQIDKL</sequence>
<dbReference type="InterPro" id="IPR002004">
    <property type="entry name" value="PABP_HYD_C"/>
</dbReference>
<keyword evidence="2" id="KW-0677">Repeat</keyword>
<dbReference type="PANTHER" id="PTHR24012">
    <property type="entry name" value="RNA BINDING PROTEIN"/>
    <property type="match status" value="1"/>
</dbReference>
<evidence type="ECO:0000259" key="7">
    <source>
        <dbReference type="PROSITE" id="PS51309"/>
    </source>
</evidence>
<dbReference type="InterPro" id="IPR036053">
    <property type="entry name" value="PABP-dom"/>
</dbReference>
<dbReference type="Pfam" id="PF00076">
    <property type="entry name" value="RRM_1"/>
    <property type="match status" value="2"/>
</dbReference>
<dbReference type="GO" id="GO:0003729">
    <property type="term" value="F:mRNA binding"/>
    <property type="evidence" value="ECO:0007669"/>
    <property type="project" value="UniProtKB-ARBA"/>
</dbReference>
<dbReference type="SUPFAM" id="SSF63570">
    <property type="entry name" value="PABC (PABP) domain"/>
    <property type="match status" value="1"/>
</dbReference>
<dbReference type="Proteomes" id="UP000740926">
    <property type="component" value="Unassembled WGS sequence"/>
</dbReference>
<feature type="region of interest" description="Disordered" evidence="5">
    <location>
        <begin position="440"/>
        <end position="475"/>
    </location>
</feature>
<name>A0A9P6YWI6_9FUNG</name>
<proteinExistence type="inferred from homology"/>
<accession>A0A9P6YWI6</accession>
<comment type="caution">
    <text evidence="8">The sequence shown here is derived from an EMBL/GenBank/DDBJ whole genome shotgun (WGS) entry which is preliminary data.</text>
</comment>
<reference evidence="8 9" key="1">
    <citation type="journal article" date="2020" name="Microb. Genom.">
        <title>Genetic diversity of clinical and environmental Mucorales isolates obtained from an investigation of mucormycosis cases among solid organ transplant recipients.</title>
        <authorList>
            <person name="Nguyen M.H."/>
            <person name="Kaul D."/>
            <person name="Muto C."/>
            <person name="Cheng S.J."/>
            <person name="Richter R.A."/>
            <person name="Bruno V.M."/>
            <person name="Liu G."/>
            <person name="Beyhan S."/>
            <person name="Sundermann A.J."/>
            <person name="Mounaud S."/>
            <person name="Pasculle A.W."/>
            <person name="Nierman W.C."/>
            <person name="Driscoll E."/>
            <person name="Cumbie R."/>
            <person name="Clancy C.J."/>
            <person name="Dupont C.L."/>
        </authorList>
    </citation>
    <scope>NUCLEOTIDE SEQUENCE [LARGE SCALE GENOMIC DNA]</scope>
    <source>
        <strain evidence="8 9">GL24</strain>
    </source>
</reference>
<feature type="compositionally biased region" description="Acidic residues" evidence="5">
    <location>
        <begin position="440"/>
        <end position="452"/>
    </location>
</feature>
<dbReference type="GO" id="GO:0010629">
    <property type="term" value="P:negative regulation of gene expression"/>
    <property type="evidence" value="ECO:0007669"/>
    <property type="project" value="UniProtKB-ARBA"/>
</dbReference>
<dbReference type="SUPFAM" id="SSF54928">
    <property type="entry name" value="RNA-binding domain, RBD"/>
    <property type="match status" value="2"/>
</dbReference>
<evidence type="ECO:0000256" key="1">
    <source>
        <dbReference type="ARBA" id="ARBA00008557"/>
    </source>
</evidence>
<dbReference type="PROSITE" id="PS50102">
    <property type="entry name" value="RRM"/>
    <property type="match status" value="2"/>
</dbReference>
<dbReference type="PROSITE" id="PS51309">
    <property type="entry name" value="PABC"/>
    <property type="match status" value="1"/>
</dbReference>
<comment type="similarity">
    <text evidence="1">Belongs to the polyadenylate-binding protein type-1 family.</text>
</comment>
<evidence type="ECO:0000256" key="5">
    <source>
        <dbReference type="SAM" id="MobiDB-lite"/>
    </source>
</evidence>
<protein>
    <recommendedName>
        <fullName evidence="10">Polyadenylate tail-binding protein</fullName>
    </recommendedName>
</protein>
<dbReference type="GO" id="GO:0009967">
    <property type="term" value="P:positive regulation of signal transduction"/>
    <property type="evidence" value="ECO:0007669"/>
    <property type="project" value="UniProtKB-ARBA"/>
</dbReference>
<feature type="domain" description="RRM" evidence="6">
    <location>
        <begin position="186"/>
        <end position="264"/>
    </location>
</feature>
<dbReference type="SMART" id="SM00360">
    <property type="entry name" value="RRM"/>
    <property type="match status" value="2"/>
</dbReference>
<keyword evidence="9" id="KW-1185">Reference proteome</keyword>
<dbReference type="Gene3D" id="1.10.1900.10">
    <property type="entry name" value="c-terminal domain of poly(a) binding protein"/>
    <property type="match status" value="2"/>
</dbReference>
<dbReference type="AlphaFoldDB" id="A0A9P6YWI6"/>
<feature type="domain" description="PABC" evidence="7">
    <location>
        <begin position="487"/>
        <end position="556"/>
    </location>
</feature>
<dbReference type="CDD" id="cd00590">
    <property type="entry name" value="RRM_SF"/>
    <property type="match status" value="2"/>
</dbReference>
<dbReference type="InterPro" id="IPR012677">
    <property type="entry name" value="Nucleotide-bd_a/b_plait_sf"/>
</dbReference>
<evidence type="ECO:0000313" key="8">
    <source>
        <dbReference type="EMBL" id="KAG1565509.1"/>
    </source>
</evidence>
<evidence type="ECO:0008006" key="10">
    <source>
        <dbReference type="Google" id="ProtNLM"/>
    </source>
</evidence>
<evidence type="ECO:0000259" key="6">
    <source>
        <dbReference type="PROSITE" id="PS50102"/>
    </source>
</evidence>
<feature type="region of interest" description="Disordered" evidence="5">
    <location>
        <begin position="262"/>
        <end position="290"/>
    </location>
</feature>
<feature type="compositionally biased region" description="Pro residues" evidence="5">
    <location>
        <begin position="464"/>
        <end position="475"/>
    </location>
</feature>
<gene>
    <name evidence="8" type="ORF">G6F50_010008</name>
</gene>
<dbReference type="EMBL" id="JAANIU010002090">
    <property type="protein sequence ID" value="KAG1565509.1"/>
    <property type="molecule type" value="Genomic_DNA"/>
</dbReference>
<dbReference type="InterPro" id="IPR000504">
    <property type="entry name" value="RRM_dom"/>
</dbReference>